<gene>
    <name evidence="5" type="ordered locus">Sulku_2642</name>
</gene>
<keyword evidence="3" id="KW-0804">Transcription</keyword>
<dbReference type="KEGG" id="sku:Sulku_2642"/>
<reference evidence="5 6" key="1">
    <citation type="journal article" date="2012" name="Stand. Genomic Sci.">
        <title>Complete genome sequence of the sulfur compounds oxidizing chemolithoautotroph Sulfuricurvum kujiense type strain (YK-1(T)).</title>
        <authorList>
            <person name="Han C."/>
            <person name="Kotsyurbenko O."/>
            <person name="Chertkov O."/>
            <person name="Held B."/>
            <person name="Lapidus A."/>
            <person name="Nolan M."/>
            <person name="Lucas S."/>
            <person name="Hammon N."/>
            <person name="Deshpande S."/>
            <person name="Cheng J.F."/>
            <person name="Tapia R."/>
            <person name="Goodwin L.A."/>
            <person name="Pitluck S."/>
            <person name="Liolios K."/>
            <person name="Pagani I."/>
            <person name="Ivanova N."/>
            <person name="Mavromatis K."/>
            <person name="Mikhailova N."/>
            <person name="Pati A."/>
            <person name="Chen A."/>
            <person name="Palaniappan K."/>
            <person name="Land M."/>
            <person name="Hauser L."/>
            <person name="Chang Y.J."/>
            <person name="Jeffries C.D."/>
            <person name="Brambilla E.M."/>
            <person name="Rohde M."/>
            <person name="Spring S."/>
            <person name="Sikorski J."/>
            <person name="Goker M."/>
            <person name="Woyke T."/>
            <person name="Bristow J."/>
            <person name="Eisen J.A."/>
            <person name="Markowitz V."/>
            <person name="Hugenholtz P."/>
            <person name="Kyrpides N.C."/>
            <person name="Klenk H.P."/>
            <person name="Detter J.C."/>
        </authorList>
    </citation>
    <scope>NUCLEOTIDE SEQUENCE [LARGE SCALE GENOMIC DNA]</scope>
    <source>
        <strain evidence="6">ATCC BAA-921 / DSM 16994 / JCM 11577 / YK-1</strain>
    </source>
</reference>
<dbReference type="InterPro" id="IPR036390">
    <property type="entry name" value="WH_DNA-bd_sf"/>
</dbReference>
<keyword evidence="2" id="KW-0238">DNA-binding</keyword>
<sequence length="162" mass="18416">MNRTHLDNILNNATNFSNNSDAWKIILPMILIDKFILDKTDISLYNFGLLRSDSDVLVTLFFNNKVLSPTELYEAMLFSSGGMTKVLKRLEEKGLISRIPSSIDKRSLLVQLEEKGEVLIKQALLSIAEYQSQFLSILEDTEKVVIENAFKKLAYALLIDDN</sequence>
<evidence type="ECO:0000313" key="5">
    <source>
        <dbReference type="EMBL" id="ADR35293.1"/>
    </source>
</evidence>
<keyword evidence="1" id="KW-0805">Transcription regulation</keyword>
<dbReference type="Pfam" id="PF12802">
    <property type="entry name" value="MarR_2"/>
    <property type="match status" value="1"/>
</dbReference>
<dbReference type="AlphaFoldDB" id="E4U3M7"/>
<keyword evidence="5" id="KW-0614">Plasmid</keyword>
<geneLocation type="plasmid" evidence="5 6">
    <name>pSULKU01</name>
</geneLocation>
<dbReference type="InterPro" id="IPR000835">
    <property type="entry name" value="HTH_MarR-typ"/>
</dbReference>
<evidence type="ECO:0000313" key="6">
    <source>
        <dbReference type="Proteomes" id="UP000008721"/>
    </source>
</evidence>
<dbReference type="eggNOG" id="COG1846">
    <property type="taxonomic scope" value="Bacteria"/>
</dbReference>
<evidence type="ECO:0000259" key="4">
    <source>
        <dbReference type="PROSITE" id="PS50995"/>
    </source>
</evidence>
<dbReference type="PRINTS" id="PR00598">
    <property type="entry name" value="HTHMARR"/>
</dbReference>
<feature type="domain" description="HTH marR-type" evidence="4">
    <location>
        <begin position="1"/>
        <end position="155"/>
    </location>
</feature>
<evidence type="ECO:0000256" key="2">
    <source>
        <dbReference type="ARBA" id="ARBA00023125"/>
    </source>
</evidence>
<keyword evidence="6" id="KW-1185">Reference proteome</keyword>
<dbReference type="SMART" id="SM00347">
    <property type="entry name" value="HTH_MARR"/>
    <property type="match status" value="1"/>
</dbReference>
<dbReference type="OrthoDB" id="5343771at2"/>
<accession>E4U3M7</accession>
<dbReference type="Gene3D" id="1.10.10.10">
    <property type="entry name" value="Winged helix-like DNA-binding domain superfamily/Winged helix DNA-binding domain"/>
    <property type="match status" value="1"/>
</dbReference>
<evidence type="ECO:0000256" key="3">
    <source>
        <dbReference type="ARBA" id="ARBA00023163"/>
    </source>
</evidence>
<dbReference type="PANTHER" id="PTHR42756">
    <property type="entry name" value="TRANSCRIPTIONAL REGULATOR, MARR"/>
    <property type="match status" value="1"/>
</dbReference>
<dbReference type="EMBL" id="CP002356">
    <property type="protein sequence ID" value="ADR35293.1"/>
    <property type="molecule type" value="Genomic_DNA"/>
</dbReference>
<dbReference type="SUPFAM" id="SSF46785">
    <property type="entry name" value="Winged helix' DNA-binding domain"/>
    <property type="match status" value="1"/>
</dbReference>
<name>E4U3M7_SULKY</name>
<organism evidence="5 6">
    <name type="scientific">Sulfuricurvum kujiense (strain ATCC BAA-921 / DSM 16994 / JCM 11577 / YK-1)</name>
    <dbReference type="NCBI Taxonomy" id="709032"/>
    <lineage>
        <taxon>Bacteria</taxon>
        <taxon>Pseudomonadati</taxon>
        <taxon>Campylobacterota</taxon>
        <taxon>Epsilonproteobacteria</taxon>
        <taxon>Campylobacterales</taxon>
        <taxon>Sulfurimonadaceae</taxon>
        <taxon>Sulfuricurvum</taxon>
    </lineage>
</organism>
<dbReference type="InterPro" id="IPR036388">
    <property type="entry name" value="WH-like_DNA-bd_sf"/>
</dbReference>
<dbReference type="Proteomes" id="UP000008721">
    <property type="component" value="Plasmid pSULKU01"/>
</dbReference>
<dbReference type="PROSITE" id="PS50995">
    <property type="entry name" value="HTH_MARR_2"/>
    <property type="match status" value="1"/>
</dbReference>
<protein>
    <submittedName>
        <fullName evidence="5">Regulatory protein MarR</fullName>
    </submittedName>
</protein>
<dbReference type="RefSeq" id="WP_013449905.1">
    <property type="nucleotide sequence ID" value="NC_014754.1"/>
</dbReference>
<dbReference type="GO" id="GO:0003700">
    <property type="term" value="F:DNA-binding transcription factor activity"/>
    <property type="evidence" value="ECO:0007669"/>
    <property type="project" value="InterPro"/>
</dbReference>
<proteinExistence type="predicted"/>
<dbReference type="PANTHER" id="PTHR42756:SF1">
    <property type="entry name" value="TRANSCRIPTIONAL REPRESSOR OF EMRAB OPERON"/>
    <property type="match status" value="1"/>
</dbReference>
<dbReference type="GO" id="GO:0003677">
    <property type="term" value="F:DNA binding"/>
    <property type="evidence" value="ECO:0007669"/>
    <property type="project" value="UniProtKB-KW"/>
</dbReference>
<evidence type="ECO:0000256" key="1">
    <source>
        <dbReference type="ARBA" id="ARBA00023015"/>
    </source>
</evidence>
<dbReference type="HOGENOM" id="CLU_083287_27_5_7"/>